<feature type="active site" evidence="5">
    <location>
        <position position="57"/>
    </location>
</feature>
<keyword evidence="6" id="KW-1015">Disulfide bond</keyword>
<evidence type="ECO:0000256" key="2">
    <source>
        <dbReference type="ARBA" id="ARBA00022670"/>
    </source>
</evidence>
<dbReference type="PRINTS" id="PR00792">
    <property type="entry name" value="PEPSIN"/>
</dbReference>
<evidence type="ECO:0000256" key="1">
    <source>
        <dbReference type="ARBA" id="ARBA00007447"/>
    </source>
</evidence>
<dbReference type="OrthoDB" id="771136at2759"/>
<dbReference type="GO" id="GO:0004190">
    <property type="term" value="F:aspartic-type endopeptidase activity"/>
    <property type="evidence" value="ECO:0007669"/>
    <property type="project" value="UniProtKB-KW"/>
</dbReference>
<dbReference type="Pfam" id="PF00026">
    <property type="entry name" value="Asp"/>
    <property type="match status" value="1"/>
</dbReference>
<protein>
    <submittedName>
        <fullName evidence="9">Acid protease</fullName>
    </submittedName>
</protein>
<keyword evidence="10" id="KW-1185">Reference proteome</keyword>
<evidence type="ECO:0000256" key="6">
    <source>
        <dbReference type="PIRSR" id="PIRSR601461-2"/>
    </source>
</evidence>
<dbReference type="PANTHER" id="PTHR47966:SF51">
    <property type="entry name" value="BETA-SITE APP-CLEAVING ENZYME, ISOFORM A-RELATED"/>
    <property type="match status" value="1"/>
</dbReference>
<dbReference type="FunFam" id="2.40.70.10:FF:000115">
    <property type="entry name" value="Lysosomal aspartic protease"/>
    <property type="match status" value="1"/>
</dbReference>
<dbReference type="FunCoup" id="A0A165HBU4">
    <property type="interactions" value="51"/>
</dbReference>
<dbReference type="Gene3D" id="2.40.70.10">
    <property type="entry name" value="Acid Proteases"/>
    <property type="match status" value="2"/>
</dbReference>
<dbReference type="InterPro" id="IPR033121">
    <property type="entry name" value="PEPTIDASE_A1"/>
</dbReference>
<dbReference type="Proteomes" id="UP000076842">
    <property type="component" value="Unassembled WGS sequence"/>
</dbReference>
<feature type="non-terminal residue" evidence="9">
    <location>
        <position position="404"/>
    </location>
</feature>
<sequence length="404" mass="41747">WARSAADRLLAKYAVPAPALAKRRTTNVSLINANHDGSYYGLLGLGTPPAPLNVLLDTGSADFWVAGTGCSLAGSGCGGLPLWDPKRSGTYENASVPFSVGYGSGHASGVLGWDTVQFGGFEVVHQAIALCDHVSPGLLTNPISGLLGLAFQQLSASGATPFWETLVRAGEWDTPLMAFFLTRFLNSSALGTQQPGGSVTLGTLDDTLYSGEVDYAPIPAGRQGYWLLELASVAVGANSIPLSASNALNAAVIDTGTTLLLAPASAIQAVFALIPGSQPATGDYAGYYQYPCSSNATLTLSFSGASRAWTISAADFQLLKLANTADSCIAALYQSNLGQTAPQWVVGDTFLKNVYSVFRYDPPSVGFAQLSAKASGLSVPGMLPNVSVQPPQATVTAPAEQLSG</sequence>
<dbReference type="InterPro" id="IPR034164">
    <property type="entry name" value="Pepsin-like_dom"/>
</dbReference>
<dbReference type="CDD" id="cd05471">
    <property type="entry name" value="pepsin_like"/>
    <property type="match status" value="1"/>
</dbReference>
<accession>A0A165HBU4</accession>
<feature type="disulfide bond" evidence="6">
    <location>
        <begin position="70"/>
        <end position="77"/>
    </location>
</feature>
<organism evidence="9 10">
    <name type="scientific">Calocera cornea HHB12733</name>
    <dbReference type="NCBI Taxonomy" id="1353952"/>
    <lineage>
        <taxon>Eukaryota</taxon>
        <taxon>Fungi</taxon>
        <taxon>Dikarya</taxon>
        <taxon>Basidiomycota</taxon>
        <taxon>Agaricomycotina</taxon>
        <taxon>Dacrymycetes</taxon>
        <taxon>Dacrymycetales</taxon>
        <taxon>Dacrymycetaceae</taxon>
        <taxon>Calocera</taxon>
    </lineage>
</organism>
<dbReference type="AlphaFoldDB" id="A0A165HBU4"/>
<feature type="domain" description="Peptidase A1" evidence="8">
    <location>
        <begin position="39"/>
        <end position="368"/>
    </location>
</feature>
<dbReference type="EMBL" id="KV423944">
    <property type="protein sequence ID" value="KZT59095.1"/>
    <property type="molecule type" value="Genomic_DNA"/>
</dbReference>
<evidence type="ECO:0000256" key="5">
    <source>
        <dbReference type="PIRSR" id="PIRSR601461-1"/>
    </source>
</evidence>
<dbReference type="InterPro" id="IPR021109">
    <property type="entry name" value="Peptidase_aspartic_dom_sf"/>
</dbReference>
<name>A0A165HBU4_9BASI</name>
<evidence type="ECO:0000313" key="10">
    <source>
        <dbReference type="Proteomes" id="UP000076842"/>
    </source>
</evidence>
<evidence type="ECO:0000256" key="3">
    <source>
        <dbReference type="ARBA" id="ARBA00022750"/>
    </source>
</evidence>
<proteinExistence type="inferred from homology"/>
<dbReference type="PROSITE" id="PS00141">
    <property type="entry name" value="ASP_PROTEASE"/>
    <property type="match status" value="2"/>
</dbReference>
<evidence type="ECO:0000256" key="4">
    <source>
        <dbReference type="ARBA" id="ARBA00022801"/>
    </source>
</evidence>
<dbReference type="SUPFAM" id="SSF50630">
    <property type="entry name" value="Acid proteases"/>
    <property type="match status" value="1"/>
</dbReference>
<feature type="non-terminal residue" evidence="9">
    <location>
        <position position="1"/>
    </location>
</feature>
<evidence type="ECO:0000313" key="9">
    <source>
        <dbReference type="EMBL" id="KZT59095.1"/>
    </source>
</evidence>
<keyword evidence="3 7" id="KW-0064">Aspartyl protease</keyword>
<dbReference type="STRING" id="1353952.A0A165HBU4"/>
<feature type="active site" evidence="5">
    <location>
        <position position="254"/>
    </location>
</feature>
<dbReference type="InterPro" id="IPR001969">
    <property type="entry name" value="Aspartic_peptidase_AS"/>
</dbReference>
<reference evidence="9 10" key="1">
    <citation type="journal article" date="2016" name="Mol. Biol. Evol.">
        <title>Comparative Genomics of Early-Diverging Mushroom-Forming Fungi Provides Insights into the Origins of Lignocellulose Decay Capabilities.</title>
        <authorList>
            <person name="Nagy L.G."/>
            <person name="Riley R."/>
            <person name="Tritt A."/>
            <person name="Adam C."/>
            <person name="Daum C."/>
            <person name="Floudas D."/>
            <person name="Sun H."/>
            <person name="Yadav J.S."/>
            <person name="Pangilinan J."/>
            <person name="Larsson K.H."/>
            <person name="Matsuura K."/>
            <person name="Barry K."/>
            <person name="Labutti K."/>
            <person name="Kuo R."/>
            <person name="Ohm R.A."/>
            <person name="Bhattacharya S.S."/>
            <person name="Shirouzu T."/>
            <person name="Yoshinaga Y."/>
            <person name="Martin F.M."/>
            <person name="Grigoriev I.V."/>
            <person name="Hibbett D.S."/>
        </authorList>
    </citation>
    <scope>NUCLEOTIDE SEQUENCE [LARGE SCALE GENOMIC DNA]</scope>
    <source>
        <strain evidence="9 10">HHB12733</strain>
    </source>
</reference>
<dbReference type="PROSITE" id="PS51767">
    <property type="entry name" value="PEPTIDASE_A1"/>
    <property type="match status" value="1"/>
</dbReference>
<comment type="similarity">
    <text evidence="1 7">Belongs to the peptidase A1 family.</text>
</comment>
<evidence type="ECO:0000256" key="7">
    <source>
        <dbReference type="RuleBase" id="RU000454"/>
    </source>
</evidence>
<dbReference type="PANTHER" id="PTHR47966">
    <property type="entry name" value="BETA-SITE APP-CLEAVING ENZYME, ISOFORM A-RELATED"/>
    <property type="match status" value="1"/>
</dbReference>
<evidence type="ECO:0000259" key="8">
    <source>
        <dbReference type="PROSITE" id="PS51767"/>
    </source>
</evidence>
<dbReference type="InParanoid" id="A0A165HBU4"/>
<dbReference type="GO" id="GO:0006508">
    <property type="term" value="P:proteolysis"/>
    <property type="evidence" value="ECO:0007669"/>
    <property type="project" value="UniProtKB-KW"/>
</dbReference>
<keyword evidence="4 7" id="KW-0378">Hydrolase</keyword>
<gene>
    <name evidence="9" type="ORF">CALCODRAFT_405531</name>
</gene>
<dbReference type="InterPro" id="IPR001461">
    <property type="entry name" value="Aspartic_peptidase_A1"/>
</dbReference>
<keyword evidence="2 7" id="KW-0645">Protease</keyword>